<keyword evidence="2" id="KW-1185">Reference proteome</keyword>
<gene>
    <name evidence="1" type="ordered locus">HMPREF0389_01330</name>
</gene>
<evidence type="ECO:0000313" key="2">
    <source>
        <dbReference type="Proteomes" id="UP000007468"/>
    </source>
</evidence>
<dbReference type="EMBL" id="CP002390">
    <property type="protein sequence ID" value="EFE28077.2"/>
    <property type="molecule type" value="Genomic_DNA"/>
</dbReference>
<dbReference type="KEGG" id="faa:HMPREF0389_01330"/>
<dbReference type="AlphaFoldDB" id="D6GT92"/>
<sequence>MIAKAGDVYCVYNKYLKKYTACQITKIEEDDKEPQAVILSLDWSGEEPMKEEELSSIKPLYKDFMYWNRGIHLSNVDVNVPTNYTFVGNVTPLTDESTNSYATWGNGYEVYRQLKWQEIPKEQTDAFKKADKSEEKVIFVGEECGISKRRLNDEWKPFEDAMELKVFPCLTHLTLNKWHKNLYEYLQSTPFISELFLENHNQTKLDFSRTSVCTLSIDMTGVEELILNDGLEQLILLGEVRKNCNIQANGNEQTLLLQCDKVIPKLKGLEALGKLHVIKIEELDIEEVLNAYPKLTELRLWGKPGNLVHFDKLSEFQQLEVFTTMDLFGFTAEDIPTPDRLPNLYMFWMESLPEDAAKVTKKLYKKRKEDGLHLWISKPRKPEWLAQNLDNPFRSWDGQENITPANAKKAATLYRKTRAGIVKIAEGSDKDAMTSAETLVREYTEGFNKMDKRNCFIYTVEREDIYTALDEILDLLPEDLKVDKEQLLNLFDELRNF</sequence>
<dbReference type="HOGENOM" id="CLU_530829_0_0_9"/>
<accession>D6GT92</accession>
<name>D6GT92_FILAD</name>
<evidence type="ECO:0008006" key="3">
    <source>
        <dbReference type="Google" id="ProtNLM"/>
    </source>
</evidence>
<evidence type="ECO:0000313" key="1">
    <source>
        <dbReference type="EMBL" id="EFE28077.2"/>
    </source>
</evidence>
<proteinExistence type="predicted"/>
<dbReference type="PATRIC" id="fig|546269.5.peg.1670"/>
<dbReference type="RefSeq" id="WP_014263117.1">
    <property type="nucleotide sequence ID" value="NC_016630.1"/>
</dbReference>
<organism evidence="1 2">
    <name type="scientific">Filifactor alocis (strain ATCC 35896 / CCUG 47790 / D40 B5)</name>
    <name type="common">Fusobacterium alocis</name>
    <dbReference type="NCBI Taxonomy" id="546269"/>
    <lineage>
        <taxon>Bacteria</taxon>
        <taxon>Bacillati</taxon>
        <taxon>Bacillota</taxon>
        <taxon>Clostridia</taxon>
        <taxon>Peptostreptococcales</taxon>
        <taxon>Filifactoraceae</taxon>
        <taxon>Filifactor</taxon>
    </lineage>
</organism>
<reference evidence="2" key="1">
    <citation type="submission" date="2010-12" db="EMBL/GenBank/DDBJ databases">
        <title>The genome sequence of Filifactor alocis strain ATCC 35896.</title>
        <authorList>
            <consortium name="The Broad Institute Genome Sequencing Platform"/>
            <person name="Ward D."/>
            <person name="Earl A."/>
            <person name="Feldgarden M."/>
            <person name="Young S.K."/>
            <person name="Gargeya S."/>
            <person name="Zeng Q."/>
            <person name="Alvarado L."/>
            <person name="Berlin A."/>
            <person name="Bochicchio J."/>
            <person name="Chapman S.B."/>
            <person name="Chen Z."/>
            <person name="Freedman E."/>
            <person name="Gellesch M."/>
            <person name="Goldberg J."/>
            <person name="Griggs A."/>
            <person name="Gujja S."/>
            <person name="Heilman E."/>
            <person name="Heiman D."/>
            <person name="Howarth C."/>
            <person name="Mehta T."/>
            <person name="Neiman D."/>
            <person name="Pearson M."/>
            <person name="Roberts A."/>
            <person name="Saif S."/>
            <person name="Shea T."/>
            <person name="Shenoy N."/>
            <person name="Sisk P."/>
            <person name="Stolte C."/>
            <person name="Sykes S."/>
            <person name="White J."/>
            <person name="Yandava C."/>
            <person name="Izard J."/>
            <person name="Blanton J.M."/>
            <person name="Baranova O.V."/>
            <person name="Tanner A.C."/>
            <person name="Dewhirst F.E."/>
            <person name="Haas B."/>
            <person name="Nusbaum C."/>
            <person name="Birren B."/>
        </authorList>
    </citation>
    <scope>NUCLEOTIDE SEQUENCE [LARGE SCALE GENOMIC DNA]</scope>
    <source>
        <strain evidence="2">ATCC 35896 / D40 B5</strain>
    </source>
</reference>
<dbReference type="STRING" id="546269.HMPREF0389_01330"/>
<protein>
    <recommendedName>
        <fullName evidence="3">Gliding motility protein</fullName>
    </recommendedName>
</protein>
<dbReference type="Proteomes" id="UP000007468">
    <property type="component" value="Chromosome"/>
</dbReference>
<dbReference type="OrthoDB" id="6556030at2"/>
<dbReference type="eggNOG" id="ENOG502Z9IN">
    <property type="taxonomic scope" value="Bacteria"/>
</dbReference>